<feature type="non-terminal residue" evidence="1">
    <location>
        <position position="1"/>
    </location>
</feature>
<sequence length="76" mass="9022">YIYGKGLNMLEWLAKDEFEAGCQQNSYYPFFDKGEWELARFLCDNLTQAQITWFLKLDWVCHSTIHVLLLTKLSVQ</sequence>
<dbReference type="InParanoid" id="A0A0C3NB42"/>
<dbReference type="HOGENOM" id="CLU_2661325_0_0_1"/>
<organism evidence="1 2">
    <name type="scientific">Pisolithus tinctorius Marx 270</name>
    <dbReference type="NCBI Taxonomy" id="870435"/>
    <lineage>
        <taxon>Eukaryota</taxon>
        <taxon>Fungi</taxon>
        <taxon>Dikarya</taxon>
        <taxon>Basidiomycota</taxon>
        <taxon>Agaricomycotina</taxon>
        <taxon>Agaricomycetes</taxon>
        <taxon>Agaricomycetidae</taxon>
        <taxon>Boletales</taxon>
        <taxon>Sclerodermatineae</taxon>
        <taxon>Pisolithaceae</taxon>
        <taxon>Pisolithus</taxon>
    </lineage>
</organism>
<gene>
    <name evidence="1" type="ORF">M404DRAFT_158107</name>
</gene>
<protein>
    <submittedName>
        <fullName evidence="1">Uncharacterized protein</fullName>
    </submittedName>
</protein>
<evidence type="ECO:0000313" key="1">
    <source>
        <dbReference type="EMBL" id="KIN98304.1"/>
    </source>
</evidence>
<accession>A0A0C3NB42</accession>
<proteinExistence type="predicted"/>
<name>A0A0C3NB42_PISTI</name>
<keyword evidence="2" id="KW-1185">Reference proteome</keyword>
<reference evidence="1 2" key="1">
    <citation type="submission" date="2014-04" db="EMBL/GenBank/DDBJ databases">
        <authorList>
            <consortium name="DOE Joint Genome Institute"/>
            <person name="Kuo A."/>
            <person name="Kohler A."/>
            <person name="Costa M.D."/>
            <person name="Nagy L.G."/>
            <person name="Floudas D."/>
            <person name="Copeland A."/>
            <person name="Barry K.W."/>
            <person name="Cichocki N."/>
            <person name="Veneault-Fourrey C."/>
            <person name="LaButti K."/>
            <person name="Lindquist E.A."/>
            <person name="Lipzen A."/>
            <person name="Lundell T."/>
            <person name="Morin E."/>
            <person name="Murat C."/>
            <person name="Sun H."/>
            <person name="Tunlid A."/>
            <person name="Henrissat B."/>
            <person name="Grigoriev I.V."/>
            <person name="Hibbett D.S."/>
            <person name="Martin F."/>
            <person name="Nordberg H.P."/>
            <person name="Cantor M.N."/>
            <person name="Hua S.X."/>
        </authorList>
    </citation>
    <scope>NUCLEOTIDE SEQUENCE [LARGE SCALE GENOMIC DNA]</scope>
    <source>
        <strain evidence="1 2">Marx 270</strain>
    </source>
</reference>
<evidence type="ECO:0000313" key="2">
    <source>
        <dbReference type="Proteomes" id="UP000054217"/>
    </source>
</evidence>
<dbReference type="EMBL" id="KN832017">
    <property type="protein sequence ID" value="KIN98304.1"/>
    <property type="molecule type" value="Genomic_DNA"/>
</dbReference>
<dbReference type="Proteomes" id="UP000054217">
    <property type="component" value="Unassembled WGS sequence"/>
</dbReference>
<dbReference type="OrthoDB" id="2683853at2759"/>
<reference evidence="2" key="2">
    <citation type="submission" date="2015-01" db="EMBL/GenBank/DDBJ databases">
        <title>Evolutionary Origins and Diversification of the Mycorrhizal Mutualists.</title>
        <authorList>
            <consortium name="DOE Joint Genome Institute"/>
            <consortium name="Mycorrhizal Genomics Consortium"/>
            <person name="Kohler A."/>
            <person name="Kuo A."/>
            <person name="Nagy L.G."/>
            <person name="Floudas D."/>
            <person name="Copeland A."/>
            <person name="Barry K.W."/>
            <person name="Cichocki N."/>
            <person name="Veneault-Fourrey C."/>
            <person name="LaButti K."/>
            <person name="Lindquist E.A."/>
            <person name="Lipzen A."/>
            <person name="Lundell T."/>
            <person name="Morin E."/>
            <person name="Murat C."/>
            <person name="Riley R."/>
            <person name="Ohm R."/>
            <person name="Sun H."/>
            <person name="Tunlid A."/>
            <person name="Henrissat B."/>
            <person name="Grigoriev I.V."/>
            <person name="Hibbett D.S."/>
            <person name="Martin F."/>
        </authorList>
    </citation>
    <scope>NUCLEOTIDE SEQUENCE [LARGE SCALE GENOMIC DNA]</scope>
    <source>
        <strain evidence="2">Marx 270</strain>
    </source>
</reference>
<dbReference type="AlphaFoldDB" id="A0A0C3NB42"/>